<dbReference type="Proteomes" id="UP000323876">
    <property type="component" value="Unassembled WGS sequence"/>
</dbReference>
<keyword evidence="8" id="KW-1185">Reference proteome</keyword>
<evidence type="ECO:0000256" key="5">
    <source>
        <dbReference type="SAM" id="Phobius"/>
    </source>
</evidence>
<sequence>MASIDEVRNHGSEQGKAYRALTILVVATAATSSLLLSAAPAPARPLGPPDSGSVEIPGDVTIPDNSDMQNSVAERAFDAARSKLGAPYGSGAAGPDVFDCSGLVQWAYRRAGRDLPRTSGEQLAAGTPVAPGELRVGDLVSFYGGGHSGLYAGNGTVIHAGTESTGVELAPLASMPFAGARRL</sequence>
<accession>A0A5N0EG47</accession>
<gene>
    <name evidence="7" type="ORF">F3087_19410</name>
</gene>
<dbReference type="GO" id="GO:0008234">
    <property type="term" value="F:cysteine-type peptidase activity"/>
    <property type="evidence" value="ECO:0007669"/>
    <property type="project" value="UniProtKB-KW"/>
</dbReference>
<dbReference type="PANTHER" id="PTHR47359:SF3">
    <property type="entry name" value="NLP_P60 DOMAIN-CONTAINING PROTEIN-RELATED"/>
    <property type="match status" value="1"/>
</dbReference>
<proteinExistence type="inferred from homology"/>
<dbReference type="InterPro" id="IPR038765">
    <property type="entry name" value="Papain-like_cys_pep_sf"/>
</dbReference>
<evidence type="ECO:0000313" key="8">
    <source>
        <dbReference type="Proteomes" id="UP000323876"/>
    </source>
</evidence>
<dbReference type="InterPro" id="IPR000064">
    <property type="entry name" value="NLP_P60_dom"/>
</dbReference>
<dbReference type="RefSeq" id="WP_150403416.1">
    <property type="nucleotide sequence ID" value="NZ_VXLC01000008.1"/>
</dbReference>
<keyword evidence="3" id="KW-0378">Hydrolase</keyword>
<feature type="domain" description="NlpC/P60" evidence="6">
    <location>
        <begin position="70"/>
        <end position="183"/>
    </location>
</feature>
<organism evidence="7 8">
    <name type="scientific">Nocardia colli</name>
    <dbReference type="NCBI Taxonomy" id="2545717"/>
    <lineage>
        <taxon>Bacteria</taxon>
        <taxon>Bacillati</taxon>
        <taxon>Actinomycetota</taxon>
        <taxon>Actinomycetes</taxon>
        <taxon>Mycobacteriales</taxon>
        <taxon>Nocardiaceae</taxon>
        <taxon>Nocardia</taxon>
    </lineage>
</organism>
<dbReference type="PANTHER" id="PTHR47359">
    <property type="entry name" value="PEPTIDOGLYCAN DL-ENDOPEPTIDASE CWLO"/>
    <property type="match status" value="1"/>
</dbReference>
<evidence type="ECO:0000256" key="3">
    <source>
        <dbReference type="ARBA" id="ARBA00022801"/>
    </source>
</evidence>
<dbReference type="InterPro" id="IPR051794">
    <property type="entry name" value="PG_Endopeptidase_C40"/>
</dbReference>
<protein>
    <submittedName>
        <fullName evidence="7">NlpC/P60 family protein</fullName>
    </submittedName>
</protein>
<reference evidence="7 8" key="1">
    <citation type="submission" date="2019-09" db="EMBL/GenBank/DDBJ databases">
        <authorList>
            <person name="Wang X."/>
        </authorList>
    </citation>
    <scope>NUCLEOTIDE SEQUENCE [LARGE SCALE GENOMIC DNA]</scope>
    <source>
        <strain evidence="7 8">CICC 11023</strain>
    </source>
</reference>
<evidence type="ECO:0000259" key="6">
    <source>
        <dbReference type="PROSITE" id="PS51935"/>
    </source>
</evidence>
<dbReference type="PROSITE" id="PS51935">
    <property type="entry name" value="NLPC_P60"/>
    <property type="match status" value="1"/>
</dbReference>
<evidence type="ECO:0000256" key="1">
    <source>
        <dbReference type="ARBA" id="ARBA00007074"/>
    </source>
</evidence>
<keyword evidence="5" id="KW-0472">Membrane</keyword>
<keyword evidence="2" id="KW-0645">Protease</keyword>
<name>A0A5N0EG47_9NOCA</name>
<dbReference type="GO" id="GO:0006508">
    <property type="term" value="P:proteolysis"/>
    <property type="evidence" value="ECO:0007669"/>
    <property type="project" value="UniProtKB-KW"/>
</dbReference>
<dbReference type="Pfam" id="PF00877">
    <property type="entry name" value="NLPC_P60"/>
    <property type="match status" value="1"/>
</dbReference>
<dbReference type="OrthoDB" id="5177647at2"/>
<comment type="similarity">
    <text evidence="1">Belongs to the peptidase C40 family.</text>
</comment>
<dbReference type="EMBL" id="VXLC01000008">
    <property type="protein sequence ID" value="KAA8887085.1"/>
    <property type="molecule type" value="Genomic_DNA"/>
</dbReference>
<dbReference type="SUPFAM" id="SSF54001">
    <property type="entry name" value="Cysteine proteinases"/>
    <property type="match status" value="1"/>
</dbReference>
<evidence type="ECO:0000256" key="4">
    <source>
        <dbReference type="ARBA" id="ARBA00022807"/>
    </source>
</evidence>
<evidence type="ECO:0000256" key="2">
    <source>
        <dbReference type="ARBA" id="ARBA00022670"/>
    </source>
</evidence>
<evidence type="ECO:0000313" key="7">
    <source>
        <dbReference type="EMBL" id="KAA8887085.1"/>
    </source>
</evidence>
<comment type="caution">
    <text evidence="7">The sequence shown here is derived from an EMBL/GenBank/DDBJ whole genome shotgun (WGS) entry which is preliminary data.</text>
</comment>
<dbReference type="AlphaFoldDB" id="A0A5N0EG47"/>
<keyword evidence="5" id="KW-0812">Transmembrane</keyword>
<keyword evidence="4" id="KW-0788">Thiol protease</keyword>
<dbReference type="Gene3D" id="3.90.1720.10">
    <property type="entry name" value="endopeptidase domain like (from Nostoc punctiforme)"/>
    <property type="match status" value="1"/>
</dbReference>
<keyword evidence="5" id="KW-1133">Transmembrane helix</keyword>
<feature type="transmembrane region" description="Helical" evidence="5">
    <location>
        <begin position="20"/>
        <end position="39"/>
    </location>
</feature>